<keyword evidence="2" id="KW-1185">Reference proteome</keyword>
<accession>A0ACC1NCB8</accession>
<dbReference type="Proteomes" id="UP001143910">
    <property type="component" value="Unassembled WGS sequence"/>
</dbReference>
<comment type="caution">
    <text evidence="1">The sequence shown here is derived from an EMBL/GenBank/DDBJ whole genome shotgun (WGS) entry which is preliminary data.</text>
</comment>
<gene>
    <name evidence="1" type="ORF">NQ176_g4665</name>
</gene>
<evidence type="ECO:0000313" key="2">
    <source>
        <dbReference type="Proteomes" id="UP001143910"/>
    </source>
</evidence>
<proteinExistence type="predicted"/>
<evidence type="ECO:0000313" key="1">
    <source>
        <dbReference type="EMBL" id="KAJ2976917.1"/>
    </source>
</evidence>
<name>A0ACC1NCB8_9HYPO</name>
<organism evidence="1 2">
    <name type="scientific">Zarea fungicola</name>
    <dbReference type="NCBI Taxonomy" id="93591"/>
    <lineage>
        <taxon>Eukaryota</taxon>
        <taxon>Fungi</taxon>
        <taxon>Dikarya</taxon>
        <taxon>Ascomycota</taxon>
        <taxon>Pezizomycotina</taxon>
        <taxon>Sordariomycetes</taxon>
        <taxon>Hypocreomycetidae</taxon>
        <taxon>Hypocreales</taxon>
        <taxon>Cordycipitaceae</taxon>
        <taxon>Zarea</taxon>
    </lineage>
</organism>
<reference evidence="1" key="1">
    <citation type="submission" date="2022-08" db="EMBL/GenBank/DDBJ databases">
        <title>Genome Sequence of Lecanicillium fungicola.</title>
        <authorList>
            <person name="Buettner E."/>
        </authorList>
    </citation>
    <scope>NUCLEOTIDE SEQUENCE</scope>
    <source>
        <strain evidence="1">Babe33</strain>
    </source>
</reference>
<sequence length="409" mass="44261">MPRRRLASLLATAALLSPAYAADTVEDARCGCFLSNGTNPGYYIQHAFFDFRQLSQYTSSSVPPVIEDTANVASAPVTSDYFTSDPWASVWRIQTWERLTGNAATSGRSKKGPSTDATVHMINSASNIYIEKAGSNDGIGNDNSTLATFLTMRTRRLKDFQTAAEFESASGNYRFASLRMLARTVGAPGACTAMFTYHGSDNPAKVQEADIEILTKDPVSVIQYTNQPSDLPDTGEILEATRNATLPKGLLWSDWAVHRLDWTPERSVWYVNEFEVASIQFQVPRDGSTINFNAWSDGGSWTGNMTKDTEAFLQIQWIEILYNNTDIAKRSADGSTDRSTSEIPSRLVRRASGCKAVCTVDGTTSAGKAALLSNSTESSAARSSIVGSAPVGGIVALGWAIAGIIWVVL</sequence>
<protein>
    <submittedName>
        <fullName evidence="1">Uncharacterized protein</fullName>
    </submittedName>
</protein>
<dbReference type="EMBL" id="JANJQO010000525">
    <property type="protein sequence ID" value="KAJ2976917.1"/>
    <property type="molecule type" value="Genomic_DNA"/>
</dbReference>